<dbReference type="Proteomes" id="UP000193427">
    <property type="component" value="Chromosome"/>
</dbReference>
<name>A0A1W6LA15_9BURK</name>
<protein>
    <submittedName>
        <fullName evidence="2">Uncharacterized protein</fullName>
    </submittedName>
</protein>
<accession>A0A1W6LA15</accession>
<dbReference type="AlphaFoldDB" id="A0A1W6LA15"/>
<organism evidence="2 3">
    <name type="scientific">Piscinibacter gummiphilus</name>
    <dbReference type="NCBI Taxonomy" id="946333"/>
    <lineage>
        <taxon>Bacteria</taxon>
        <taxon>Pseudomonadati</taxon>
        <taxon>Pseudomonadota</taxon>
        <taxon>Betaproteobacteria</taxon>
        <taxon>Burkholderiales</taxon>
        <taxon>Sphaerotilaceae</taxon>
        <taxon>Piscinibacter</taxon>
    </lineage>
</organism>
<feature type="region of interest" description="Disordered" evidence="1">
    <location>
        <begin position="68"/>
        <end position="87"/>
    </location>
</feature>
<evidence type="ECO:0000313" key="3">
    <source>
        <dbReference type="Proteomes" id="UP000193427"/>
    </source>
</evidence>
<keyword evidence="3" id="KW-1185">Reference proteome</keyword>
<evidence type="ECO:0000256" key="1">
    <source>
        <dbReference type="SAM" id="MobiDB-lite"/>
    </source>
</evidence>
<sequence>MRALHDSYLGELAATVPAEPPLTDAERYRWIRANRGSTLITDALLSADFDSDFDAQIDAAVRAHRAGRHLPLPVKPQRQMYGRRRTD</sequence>
<gene>
    <name evidence="2" type="ORF">A4W93_15215</name>
</gene>
<dbReference type="EMBL" id="CP015118">
    <property type="protein sequence ID" value="ARN21135.1"/>
    <property type="molecule type" value="Genomic_DNA"/>
</dbReference>
<reference evidence="2 3" key="1">
    <citation type="submission" date="2016-04" db="EMBL/GenBank/DDBJ databases">
        <title>Complete genome sequence of natural rubber-degrading, novel Gram-negative bacterium, Rhizobacter gummiphilus strain NS21.</title>
        <authorList>
            <person name="Tabata M."/>
            <person name="Kasai D."/>
            <person name="Fukuda M."/>
        </authorList>
    </citation>
    <scope>NUCLEOTIDE SEQUENCE [LARGE SCALE GENOMIC DNA]</scope>
    <source>
        <strain evidence="2 3">NS21</strain>
    </source>
</reference>
<dbReference type="KEGG" id="rgu:A4W93_15215"/>
<proteinExistence type="predicted"/>
<evidence type="ECO:0000313" key="2">
    <source>
        <dbReference type="EMBL" id="ARN21135.1"/>
    </source>
</evidence>